<name>A0ABP7E4Z6_9SPHN</name>
<organism evidence="1 2">
    <name type="scientific">Sphingomonas cynarae</name>
    <dbReference type="NCBI Taxonomy" id="930197"/>
    <lineage>
        <taxon>Bacteria</taxon>
        <taxon>Pseudomonadati</taxon>
        <taxon>Pseudomonadota</taxon>
        <taxon>Alphaproteobacteria</taxon>
        <taxon>Sphingomonadales</taxon>
        <taxon>Sphingomonadaceae</taxon>
        <taxon>Sphingomonas</taxon>
    </lineage>
</organism>
<protein>
    <submittedName>
        <fullName evidence="1">Uncharacterized protein</fullName>
    </submittedName>
</protein>
<comment type="caution">
    <text evidence="1">The sequence shown here is derived from an EMBL/GenBank/DDBJ whole genome shotgun (WGS) entry which is preliminary data.</text>
</comment>
<dbReference type="Proteomes" id="UP001500523">
    <property type="component" value="Unassembled WGS sequence"/>
</dbReference>
<accession>A0ABP7E4Z6</accession>
<keyword evidence="2" id="KW-1185">Reference proteome</keyword>
<evidence type="ECO:0000313" key="2">
    <source>
        <dbReference type="Proteomes" id="UP001500523"/>
    </source>
</evidence>
<gene>
    <name evidence="1" type="ORF">GCM10022268_23890</name>
</gene>
<sequence>MGARIYPAAAWMQARYHRASVGKAPRLSIARVMLLRQIDAERWTVAVHVKRHGVWGKPEWLTGPVPYLQARRVVADAWRQCPLPIGWAYRGEKRMRPFHFGHSEPVAVQS</sequence>
<dbReference type="EMBL" id="BAABBF010000005">
    <property type="protein sequence ID" value="GAA3714345.1"/>
    <property type="molecule type" value="Genomic_DNA"/>
</dbReference>
<evidence type="ECO:0000313" key="1">
    <source>
        <dbReference type="EMBL" id="GAA3714345.1"/>
    </source>
</evidence>
<reference evidence="2" key="1">
    <citation type="journal article" date="2019" name="Int. J. Syst. Evol. Microbiol.">
        <title>The Global Catalogue of Microorganisms (GCM) 10K type strain sequencing project: providing services to taxonomists for standard genome sequencing and annotation.</title>
        <authorList>
            <consortium name="The Broad Institute Genomics Platform"/>
            <consortium name="The Broad Institute Genome Sequencing Center for Infectious Disease"/>
            <person name="Wu L."/>
            <person name="Ma J."/>
        </authorList>
    </citation>
    <scope>NUCLEOTIDE SEQUENCE [LARGE SCALE GENOMIC DNA]</scope>
    <source>
        <strain evidence="2">JCM 17498</strain>
    </source>
</reference>
<proteinExistence type="predicted"/>